<feature type="binding site" evidence="6">
    <location>
        <position position="279"/>
    </location>
    <ligand>
        <name>S-adenosyl-L-methionine</name>
        <dbReference type="ChEBI" id="CHEBI:59789"/>
    </ligand>
</feature>
<evidence type="ECO:0000256" key="6">
    <source>
        <dbReference type="PROSITE-ProRule" id="PRU01024"/>
    </source>
</evidence>
<feature type="active site" evidence="7">
    <location>
        <position position="403"/>
    </location>
</feature>
<dbReference type="PROSITE" id="PS50926">
    <property type="entry name" value="TRAM"/>
    <property type="match status" value="1"/>
</dbReference>
<dbReference type="SUPFAM" id="SSF53335">
    <property type="entry name" value="S-adenosyl-L-methionine-dependent methyltransferases"/>
    <property type="match status" value="1"/>
</dbReference>
<dbReference type="PROSITE" id="PS51687">
    <property type="entry name" value="SAM_MT_RNA_M5U"/>
    <property type="match status" value="1"/>
</dbReference>
<dbReference type="GO" id="GO:0070475">
    <property type="term" value="P:rRNA base methylation"/>
    <property type="evidence" value="ECO:0007669"/>
    <property type="project" value="TreeGrafter"/>
</dbReference>
<evidence type="ECO:0000256" key="5">
    <source>
        <dbReference type="ARBA" id="ARBA00023014"/>
    </source>
</evidence>
<dbReference type="Pfam" id="PF05958">
    <property type="entry name" value="tRNA_U5-meth_tr"/>
    <property type="match status" value="1"/>
</dbReference>
<dbReference type="EMBL" id="BMXP01000002">
    <property type="protein sequence ID" value="GGW80834.1"/>
    <property type="molecule type" value="Genomic_DNA"/>
</dbReference>
<reference evidence="9" key="2">
    <citation type="submission" date="2020-09" db="EMBL/GenBank/DDBJ databases">
        <authorList>
            <person name="Sun Q."/>
            <person name="Kim S."/>
        </authorList>
    </citation>
    <scope>NUCLEOTIDE SEQUENCE</scope>
    <source>
        <strain evidence="9">KCTC 22164</strain>
    </source>
</reference>
<dbReference type="Proteomes" id="UP000631300">
    <property type="component" value="Unassembled WGS sequence"/>
</dbReference>
<feature type="active site" description="Nucleophile" evidence="6">
    <location>
        <position position="403"/>
    </location>
</feature>
<keyword evidence="3 6" id="KW-0808">Transferase</keyword>
<dbReference type="InterPro" id="IPR010280">
    <property type="entry name" value="U5_MeTrfase_fam"/>
</dbReference>
<dbReference type="SUPFAM" id="SSF50249">
    <property type="entry name" value="Nucleic acid-binding proteins"/>
    <property type="match status" value="1"/>
</dbReference>
<feature type="domain" description="TRAM" evidence="8">
    <location>
        <begin position="12"/>
        <end position="71"/>
    </location>
</feature>
<name>A0A918JKR9_9ALTE</name>
<dbReference type="GO" id="GO:0051539">
    <property type="term" value="F:4 iron, 4 sulfur cluster binding"/>
    <property type="evidence" value="ECO:0007669"/>
    <property type="project" value="UniProtKB-KW"/>
</dbReference>
<evidence type="ECO:0000256" key="2">
    <source>
        <dbReference type="ARBA" id="ARBA00022603"/>
    </source>
</evidence>
<dbReference type="Gene3D" id="3.40.50.150">
    <property type="entry name" value="Vaccinia Virus protein VP39"/>
    <property type="match status" value="1"/>
</dbReference>
<dbReference type="InterPro" id="IPR002792">
    <property type="entry name" value="TRAM_dom"/>
</dbReference>
<evidence type="ECO:0000256" key="7">
    <source>
        <dbReference type="PROSITE-ProRule" id="PRU10015"/>
    </source>
</evidence>
<protein>
    <submittedName>
        <fullName evidence="9">23S rRNA (Uracil(1939)-C(5))-methyltransferase RlmD</fullName>
    </submittedName>
</protein>
<dbReference type="Gene3D" id="2.40.50.1070">
    <property type="match status" value="1"/>
</dbReference>
<evidence type="ECO:0000259" key="8">
    <source>
        <dbReference type="PROSITE" id="PS50926"/>
    </source>
</evidence>
<dbReference type="PROSITE" id="PS01230">
    <property type="entry name" value="TRMA_1"/>
    <property type="match status" value="1"/>
</dbReference>
<dbReference type="Gene3D" id="2.40.50.140">
    <property type="entry name" value="Nucleic acid-binding proteins"/>
    <property type="match status" value="1"/>
</dbReference>
<evidence type="ECO:0000256" key="4">
    <source>
        <dbReference type="ARBA" id="ARBA00022691"/>
    </source>
</evidence>
<feature type="binding site" evidence="6">
    <location>
        <position position="308"/>
    </location>
    <ligand>
        <name>S-adenosyl-L-methionine</name>
        <dbReference type="ChEBI" id="CHEBI:59789"/>
    </ligand>
</feature>
<evidence type="ECO:0000256" key="3">
    <source>
        <dbReference type="ARBA" id="ARBA00022679"/>
    </source>
</evidence>
<dbReference type="PANTHER" id="PTHR11061">
    <property type="entry name" value="RNA M5U METHYLTRANSFERASE"/>
    <property type="match status" value="1"/>
</dbReference>
<dbReference type="InterPro" id="IPR029063">
    <property type="entry name" value="SAM-dependent_MTases_sf"/>
</dbReference>
<keyword evidence="5" id="KW-0411">Iron-sulfur</keyword>
<evidence type="ECO:0000256" key="1">
    <source>
        <dbReference type="ARBA" id="ARBA00022485"/>
    </source>
</evidence>
<dbReference type="PANTHER" id="PTHR11061:SF49">
    <property type="entry name" value="23S RRNA (URACIL(1939)-C(5))-METHYLTRANSFERASE RLMD"/>
    <property type="match status" value="1"/>
</dbReference>
<keyword evidence="10" id="KW-1185">Reference proteome</keyword>
<sequence>MVSFYKPGKGKSAQSARPTRTHLTIDDWDWQGQGVVRGKPVTFVSGALPGERCEVSVTHRKKQVANGRVINVEQQNPARQLPFCPVAGTCGGCQLQHVDSEAALTWRQQAIDRLIRNATGQAVTQHMHWKAPLTGNKPAYRRKARLAVDARNPDKLAIGYRARQDNRVIDIEACPVLVEQLSVLIAPLKKLLRSHSGVRHVGHIGLLAGESVSQVTIKATRPLSAAFTTALSVFAKDWQINLLVDGHDGVIHTLHQQAPLHCYVSDNRYISPGPNDFIQVNHEVNRAMIAQAIDWLEVKNGDVIADWFCGLGNFWLPLADLGVRVQAIEGVADMVRKAKHTAQGQGISGIDWQHLDLADYEVVCEALARDIQKVLLDPSREGASVVCQALVTHPVERILYISCNPSTFSRDAGTLTAGGYQLEKASLIEMFPYTQHLEMMALFTHPAMMKRE</sequence>
<comment type="caution">
    <text evidence="9">The sequence shown here is derived from an EMBL/GenBank/DDBJ whole genome shotgun (WGS) entry which is preliminary data.</text>
</comment>
<keyword evidence="4 6" id="KW-0949">S-adenosyl-L-methionine</keyword>
<gene>
    <name evidence="9" type="primary">rumA</name>
    <name evidence="9" type="ORF">GCM10007391_12290</name>
</gene>
<dbReference type="InterPro" id="IPR012340">
    <property type="entry name" value="NA-bd_OB-fold"/>
</dbReference>
<dbReference type="InterPro" id="IPR030390">
    <property type="entry name" value="MeTrfase_TrmA_AS"/>
</dbReference>
<dbReference type="GO" id="GO:0070041">
    <property type="term" value="F:rRNA (uridine-C5-)-methyltransferase activity"/>
    <property type="evidence" value="ECO:0007669"/>
    <property type="project" value="TreeGrafter"/>
</dbReference>
<organism evidence="9 10">
    <name type="scientific">Alteromonas halophila</name>
    <dbReference type="NCBI Taxonomy" id="516698"/>
    <lineage>
        <taxon>Bacteria</taxon>
        <taxon>Pseudomonadati</taxon>
        <taxon>Pseudomonadota</taxon>
        <taxon>Gammaproteobacteria</taxon>
        <taxon>Alteromonadales</taxon>
        <taxon>Alteromonadaceae</taxon>
        <taxon>Alteromonas/Salinimonas group</taxon>
        <taxon>Alteromonas</taxon>
    </lineage>
</organism>
<keyword evidence="1" id="KW-0479">Metal-binding</keyword>
<feature type="binding site" evidence="6">
    <location>
        <position position="329"/>
    </location>
    <ligand>
        <name>S-adenosyl-L-methionine</name>
        <dbReference type="ChEBI" id="CHEBI:59789"/>
    </ligand>
</feature>
<keyword evidence="2 6" id="KW-0489">Methyltransferase</keyword>
<proteinExistence type="inferred from homology"/>
<evidence type="ECO:0000313" key="10">
    <source>
        <dbReference type="Proteomes" id="UP000631300"/>
    </source>
</evidence>
<comment type="similarity">
    <text evidence="6">Belongs to the class I-like SAM-binding methyltransferase superfamily. RNA M5U methyltransferase family.</text>
</comment>
<evidence type="ECO:0000313" key="9">
    <source>
        <dbReference type="EMBL" id="GGW80834.1"/>
    </source>
</evidence>
<keyword evidence="1" id="KW-0408">Iron</keyword>
<dbReference type="AlphaFoldDB" id="A0A918JKR9"/>
<dbReference type="NCBIfam" id="TIGR00479">
    <property type="entry name" value="rumA"/>
    <property type="match status" value="1"/>
</dbReference>
<dbReference type="RefSeq" id="WP_189404420.1">
    <property type="nucleotide sequence ID" value="NZ_BMXP01000002.1"/>
</dbReference>
<accession>A0A918JKR9</accession>
<feature type="binding site" evidence="6">
    <location>
        <position position="377"/>
    </location>
    <ligand>
        <name>S-adenosyl-L-methionine</name>
        <dbReference type="ChEBI" id="CHEBI:59789"/>
    </ligand>
</feature>
<keyword evidence="1" id="KW-0004">4Fe-4S</keyword>
<reference evidence="9" key="1">
    <citation type="journal article" date="2014" name="Int. J. Syst. Evol. Microbiol.">
        <title>Complete genome sequence of Corynebacterium casei LMG S-19264T (=DSM 44701T), isolated from a smear-ripened cheese.</title>
        <authorList>
            <consortium name="US DOE Joint Genome Institute (JGI-PGF)"/>
            <person name="Walter F."/>
            <person name="Albersmeier A."/>
            <person name="Kalinowski J."/>
            <person name="Ruckert C."/>
        </authorList>
    </citation>
    <scope>NUCLEOTIDE SEQUENCE</scope>
    <source>
        <strain evidence="9">KCTC 22164</strain>
    </source>
</reference>